<protein>
    <submittedName>
        <fullName evidence="1">Uncharacterized protein</fullName>
    </submittedName>
</protein>
<accession>A0A101M4K3</accession>
<proteinExistence type="predicted"/>
<dbReference type="AlphaFoldDB" id="A0A101M4K3"/>
<geneLocation type="mitochondrion" evidence="1"/>
<name>A0A101M4K3_PICGL</name>
<evidence type="ECO:0000313" key="1">
    <source>
        <dbReference type="EMBL" id="KUM50700.1"/>
    </source>
</evidence>
<comment type="caution">
    <text evidence="1">The sequence shown here is derived from an EMBL/GenBank/DDBJ whole genome shotgun (WGS) entry which is preliminary data.</text>
</comment>
<keyword evidence="1" id="KW-0496">Mitochondrion</keyword>
<reference evidence="1" key="1">
    <citation type="journal article" date="2015" name="Genome Biol. Evol.">
        <title>Organellar Genomes of White Spruce (Picea glauca): Assembly and Annotation.</title>
        <authorList>
            <person name="Jackman S.D."/>
            <person name="Warren R.L."/>
            <person name="Gibb E.A."/>
            <person name="Vandervalk B.P."/>
            <person name="Mohamadi H."/>
            <person name="Chu J."/>
            <person name="Raymond A."/>
            <person name="Pleasance S."/>
            <person name="Coope R."/>
            <person name="Wildung M.R."/>
            <person name="Ritland C.E."/>
            <person name="Bousquet J."/>
            <person name="Jones S.J."/>
            <person name="Bohlmann J."/>
            <person name="Birol I."/>
        </authorList>
    </citation>
    <scope>NUCLEOTIDE SEQUENCE [LARGE SCALE GENOMIC DNA]</scope>
    <source>
        <tissue evidence="1">Flushing bud</tissue>
    </source>
</reference>
<gene>
    <name evidence="1" type="ORF">ABT39_MTgene544</name>
</gene>
<dbReference type="EMBL" id="LKAM01000001">
    <property type="protein sequence ID" value="KUM50700.1"/>
    <property type="molecule type" value="Genomic_DNA"/>
</dbReference>
<organism evidence="1">
    <name type="scientific">Picea glauca</name>
    <name type="common">White spruce</name>
    <name type="synonym">Pinus glauca</name>
    <dbReference type="NCBI Taxonomy" id="3330"/>
    <lineage>
        <taxon>Eukaryota</taxon>
        <taxon>Viridiplantae</taxon>
        <taxon>Streptophyta</taxon>
        <taxon>Embryophyta</taxon>
        <taxon>Tracheophyta</taxon>
        <taxon>Spermatophyta</taxon>
        <taxon>Pinopsida</taxon>
        <taxon>Pinidae</taxon>
        <taxon>Conifers I</taxon>
        <taxon>Pinales</taxon>
        <taxon>Pinaceae</taxon>
        <taxon>Picea</taxon>
    </lineage>
</organism>
<sequence>MDMELFCPSNHVRNRILYMITWRSPYPLLSFKVPSCHASLNEVSPSPLMIEDKYVYI</sequence>